<dbReference type="InterPro" id="IPR013087">
    <property type="entry name" value="Znf_C2H2_type"/>
</dbReference>
<protein>
    <recommendedName>
        <fullName evidence="2">C2H2-type domain-containing protein</fullName>
    </recommendedName>
</protein>
<dbReference type="GO" id="GO:0005634">
    <property type="term" value="C:nucleus"/>
    <property type="evidence" value="ECO:0007669"/>
    <property type="project" value="TreeGrafter"/>
</dbReference>
<dbReference type="InterPro" id="IPR031140">
    <property type="entry name" value="IDD1-16"/>
</dbReference>
<dbReference type="GO" id="GO:0003700">
    <property type="term" value="F:DNA-binding transcription factor activity"/>
    <property type="evidence" value="ECO:0007669"/>
    <property type="project" value="TreeGrafter"/>
</dbReference>
<dbReference type="InterPro" id="IPR036236">
    <property type="entry name" value="Znf_C2H2_sf"/>
</dbReference>
<dbReference type="PROSITE" id="PS50157">
    <property type="entry name" value="ZINC_FINGER_C2H2_2"/>
    <property type="match status" value="1"/>
</dbReference>
<organism evidence="3 4">
    <name type="scientific">Canna indica</name>
    <name type="common">Indian-shot</name>
    <dbReference type="NCBI Taxonomy" id="4628"/>
    <lineage>
        <taxon>Eukaryota</taxon>
        <taxon>Viridiplantae</taxon>
        <taxon>Streptophyta</taxon>
        <taxon>Embryophyta</taxon>
        <taxon>Tracheophyta</taxon>
        <taxon>Spermatophyta</taxon>
        <taxon>Magnoliopsida</taxon>
        <taxon>Liliopsida</taxon>
        <taxon>Zingiberales</taxon>
        <taxon>Cannaceae</taxon>
        <taxon>Canna</taxon>
    </lineage>
</organism>
<name>A0AAQ3KF44_9LILI</name>
<dbReference type="SUPFAM" id="SSF57667">
    <property type="entry name" value="beta-beta-alpha zinc fingers"/>
    <property type="match status" value="1"/>
</dbReference>
<dbReference type="AlphaFoldDB" id="A0AAQ3KF44"/>
<gene>
    <name evidence="3" type="ORF">Cni_G16430</name>
</gene>
<evidence type="ECO:0000256" key="1">
    <source>
        <dbReference type="PROSITE-ProRule" id="PRU00042"/>
    </source>
</evidence>
<keyword evidence="1" id="KW-0862">Zinc</keyword>
<feature type="domain" description="C2H2-type" evidence="2">
    <location>
        <begin position="45"/>
        <end position="63"/>
    </location>
</feature>
<reference evidence="3 4" key="1">
    <citation type="submission" date="2023-10" db="EMBL/GenBank/DDBJ databases">
        <title>Chromosome-scale genome assembly provides insights into flower coloration mechanisms of Canna indica.</title>
        <authorList>
            <person name="Li C."/>
        </authorList>
    </citation>
    <scope>NUCLEOTIDE SEQUENCE [LARGE SCALE GENOMIC DNA]</scope>
    <source>
        <tissue evidence="3">Flower</tissue>
    </source>
</reference>
<sequence>MSSSSSPLNRFMEASTQSIVGEVEVNSEAEVVALSPETLLAASSFVCKVCDKEFRRDQNLQIHHHGQRKWRGRGGGCTSARSRVACTMTP</sequence>
<accession>A0AAQ3KF44</accession>
<dbReference type="GO" id="GO:0008270">
    <property type="term" value="F:zinc ion binding"/>
    <property type="evidence" value="ECO:0007669"/>
    <property type="project" value="UniProtKB-KW"/>
</dbReference>
<keyword evidence="1" id="KW-0479">Metal-binding</keyword>
<dbReference type="PANTHER" id="PTHR10593">
    <property type="entry name" value="SERINE/THREONINE-PROTEIN KINASE RIO"/>
    <property type="match status" value="1"/>
</dbReference>
<proteinExistence type="predicted"/>
<dbReference type="Proteomes" id="UP001327560">
    <property type="component" value="Chromosome 5"/>
</dbReference>
<evidence type="ECO:0000313" key="3">
    <source>
        <dbReference type="EMBL" id="WOL07683.1"/>
    </source>
</evidence>
<keyword evidence="4" id="KW-1185">Reference proteome</keyword>
<evidence type="ECO:0000313" key="4">
    <source>
        <dbReference type="Proteomes" id="UP001327560"/>
    </source>
</evidence>
<dbReference type="PANTHER" id="PTHR10593:SF214">
    <property type="entry name" value="PROTEIN INDETERMINATE-DOMAIN 5, CHLOROPLASTIC"/>
    <property type="match status" value="1"/>
</dbReference>
<evidence type="ECO:0000259" key="2">
    <source>
        <dbReference type="PROSITE" id="PS50157"/>
    </source>
</evidence>
<keyword evidence="1" id="KW-0863">Zinc-finger</keyword>
<dbReference type="EMBL" id="CP136894">
    <property type="protein sequence ID" value="WOL07683.1"/>
    <property type="molecule type" value="Genomic_DNA"/>
</dbReference>